<evidence type="ECO:0000256" key="1">
    <source>
        <dbReference type="ARBA" id="ARBA00022741"/>
    </source>
</evidence>
<gene>
    <name evidence="4" type="ORF">F0415_04585</name>
</gene>
<accession>A0A5B2ZDS5</accession>
<dbReference type="Pfam" id="PF01636">
    <property type="entry name" value="APH"/>
    <property type="match status" value="1"/>
</dbReference>
<dbReference type="GO" id="GO:0016740">
    <property type="term" value="F:transferase activity"/>
    <property type="evidence" value="ECO:0007669"/>
    <property type="project" value="UniProtKB-KW"/>
</dbReference>
<keyword evidence="2" id="KW-0067">ATP-binding</keyword>
<comment type="caution">
    <text evidence="4">The sequence shown here is derived from an EMBL/GenBank/DDBJ whole genome shotgun (WGS) entry which is preliminary data.</text>
</comment>
<evidence type="ECO:0000313" key="5">
    <source>
        <dbReference type="Proteomes" id="UP000322165"/>
    </source>
</evidence>
<sequence length="332" mass="38385">MNLPTRETLRLAWVREKLQDPEAALERASSDASFRSYWRARSGGRSWVLMDAPPDREDIRPWLDIADRLIRAGLHAPDIQAADAERGFVLMEDLGDRVLLQELRQTTVDRLYGQAMDALLRMQLRADADGLPDYDEARLVAEMELMPEWLLGRHLGFTPECGQWDVIESAFRALVENTRRQRQVFVHRDYHSRNLLVTEVDSPGIVDFQDAVRGPITYDLVSLLRDCYIVWPEDRVYGWAEDYRLRLQGAGIAVPEADGFRRAFDLMGLQRHVKVLGIFCRLWYRDGKAGYLQDLPRVWKYTREVGLRYPETEGLVRLIESAIGDRDLSLPI</sequence>
<dbReference type="Gene3D" id="3.30.200.20">
    <property type="entry name" value="Phosphorylase Kinase, domain 1"/>
    <property type="match status" value="1"/>
</dbReference>
<dbReference type="InterPro" id="IPR011009">
    <property type="entry name" value="Kinase-like_dom_sf"/>
</dbReference>
<evidence type="ECO:0000256" key="2">
    <source>
        <dbReference type="ARBA" id="ARBA00022840"/>
    </source>
</evidence>
<keyword evidence="1" id="KW-0547">Nucleotide-binding</keyword>
<evidence type="ECO:0000259" key="3">
    <source>
        <dbReference type="Pfam" id="PF01636"/>
    </source>
</evidence>
<dbReference type="RefSeq" id="WP_149860024.1">
    <property type="nucleotide sequence ID" value="NZ_VUOD01000003.1"/>
</dbReference>
<dbReference type="SUPFAM" id="SSF56112">
    <property type="entry name" value="Protein kinase-like (PK-like)"/>
    <property type="match status" value="1"/>
</dbReference>
<dbReference type="GO" id="GO:0005524">
    <property type="term" value="F:ATP binding"/>
    <property type="evidence" value="ECO:0007669"/>
    <property type="project" value="UniProtKB-KW"/>
</dbReference>
<dbReference type="Gene3D" id="3.90.1200.10">
    <property type="match status" value="1"/>
</dbReference>
<proteinExistence type="predicted"/>
<keyword evidence="4" id="KW-0808">Transferase</keyword>
<dbReference type="AlphaFoldDB" id="A0A5B2ZDS5"/>
<dbReference type="PANTHER" id="PTHR33540:SF1">
    <property type="entry name" value="N-ACETYLMURAMATE_N-ACETYLGLUCOSAMINE KINASE"/>
    <property type="match status" value="1"/>
</dbReference>
<protein>
    <submittedName>
        <fullName evidence="4">Phosphotransferase</fullName>
    </submittedName>
</protein>
<feature type="domain" description="Aminoglycoside phosphotransferase" evidence="3">
    <location>
        <begin position="25"/>
        <end position="243"/>
    </location>
</feature>
<organism evidence="4 5">
    <name type="scientific">Arenimonas fontis</name>
    <dbReference type="NCBI Taxonomy" id="2608255"/>
    <lineage>
        <taxon>Bacteria</taxon>
        <taxon>Pseudomonadati</taxon>
        <taxon>Pseudomonadota</taxon>
        <taxon>Gammaproteobacteria</taxon>
        <taxon>Lysobacterales</taxon>
        <taxon>Lysobacteraceae</taxon>
        <taxon>Arenimonas</taxon>
    </lineage>
</organism>
<dbReference type="PANTHER" id="PTHR33540">
    <property type="entry name" value="TRNA THREONYLCARBAMOYLADENOSINE BIOSYNTHESIS PROTEIN TSAE"/>
    <property type="match status" value="1"/>
</dbReference>
<reference evidence="4 5" key="1">
    <citation type="submission" date="2019-09" db="EMBL/GenBank/DDBJ databases">
        <title>Arenimonas chukotkensis sp. nov., a bacterium isolated from Chukotka hot spring, Arctic region, Russia.</title>
        <authorList>
            <person name="Zayulina K.S."/>
            <person name="Prokofeva M.I."/>
            <person name="Elcheninov A.G."/>
            <person name="Novikov A."/>
            <person name="Kochetkova T.V."/>
            <person name="Kublanov I.V."/>
        </authorList>
    </citation>
    <scope>NUCLEOTIDE SEQUENCE [LARGE SCALE GENOMIC DNA]</scope>
    <source>
        <strain evidence="4 5">3729k</strain>
    </source>
</reference>
<dbReference type="EMBL" id="VUOD01000003">
    <property type="protein sequence ID" value="KAA2285201.1"/>
    <property type="molecule type" value="Genomic_DNA"/>
</dbReference>
<keyword evidence="5" id="KW-1185">Reference proteome</keyword>
<name>A0A5B2ZDS5_9GAMM</name>
<dbReference type="Proteomes" id="UP000322165">
    <property type="component" value="Unassembled WGS sequence"/>
</dbReference>
<reference evidence="4 5" key="2">
    <citation type="submission" date="2019-09" db="EMBL/GenBank/DDBJ databases">
        <authorList>
            <person name="Mazur A."/>
        </authorList>
    </citation>
    <scope>NUCLEOTIDE SEQUENCE [LARGE SCALE GENOMIC DNA]</scope>
    <source>
        <strain evidence="4 5">3729k</strain>
    </source>
</reference>
<dbReference type="InterPro" id="IPR002575">
    <property type="entry name" value="Aminoglycoside_PTrfase"/>
</dbReference>
<evidence type="ECO:0000313" key="4">
    <source>
        <dbReference type="EMBL" id="KAA2285201.1"/>
    </source>
</evidence>